<dbReference type="Proteomes" id="UP000607653">
    <property type="component" value="Unassembled WGS sequence"/>
</dbReference>
<accession>A0A822YSD1</accession>
<keyword evidence="2" id="KW-1185">Reference proteome</keyword>
<comment type="caution">
    <text evidence="1">The sequence shown here is derived from an EMBL/GenBank/DDBJ whole genome shotgun (WGS) entry which is preliminary data.</text>
</comment>
<protein>
    <submittedName>
        <fullName evidence="1">Uncharacterized protein</fullName>
    </submittedName>
</protein>
<evidence type="ECO:0000313" key="1">
    <source>
        <dbReference type="EMBL" id="DAD33686.1"/>
    </source>
</evidence>
<reference evidence="1 2" key="1">
    <citation type="journal article" date="2020" name="Mol. Biol. Evol.">
        <title>Distinct Expression and Methylation Patterns for Genes with Different Fates following a Single Whole-Genome Duplication in Flowering Plants.</title>
        <authorList>
            <person name="Shi T."/>
            <person name="Rahmani R.S."/>
            <person name="Gugger P.F."/>
            <person name="Wang M."/>
            <person name="Li H."/>
            <person name="Zhang Y."/>
            <person name="Li Z."/>
            <person name="Wang Q."/>
            <person name="Van de Peer Y."/>
            <person name="Marchal K."/>
            <person name="Chen J."/>
        </authorList>
    </citation>
    <scope>NUCLEOTIDE SEQUENCE [LARGE SCALE GENOMIC DNA]</scope>
    <source>
        <tissue evidence="1">Leaf</tissue>
    </source>
</reference>
<organism evidence="1 2">
    <name type="scientific">Nelumbo nucifera</name>
    <name type="common">Sacred lotus</name>
    <dbReference type="NCBI Taxonomy" id="4432"/>
    <lineage>
        <taxon>Eukaryota</taxon>
        <taxon>Viridiplantae</taxon>
        <taxon>Streptophyta</taxon>
        <taxon>Embryophyta</taxon>
        <taxon>Tracheophyta</taxon>
        <taxon>Spermatophyta</taxon>
        <taxon>Magnoliopsida</taxon>
        <taxon>Proteales</taxon>
        <taxon>Nelumbonaceae</taxon>
        <taxon>Nelumbo</taxon>
    </lineage>
</organism>
<proteinExistence type="predicted"/>
<dbReference type="EMBL" id="DUZY01000003">
    <property type="protein sequence ID" value="DAD33686.1"/>
    <property type="molecule type" value="Genomic_DNA"/>
</dbReference>
<gene>
    <name evidence="1" type="ORF">HUJ06_012537</name>
</gene>
<dbReference type="AlphaFoldDB" id="A0A822YSD1"/>
<name>A0A822YSD1_NELNU</name>
<evidence type="ECO:0000313" key="2">
    <source>
        <dbReference type="Proteomes" id="UP000607653"/>
    </source>
</evidence>
<sequence length="37" mass="3986">MNSSGIKIGWASPDDGKSPLKIVEEQVKTQKQESVGL</sequence>